<keyword evidence="1" id="KW-0812">Transmembrane</keyword>
<dbReference type="RefSeq" id="WP_151574593.1">
    <property type="nucleotide sequence ID" value="NZ_WBOT01000004.1"/>
</dbReference>
<accession>A0A7V7RKE0</accession>
<organism evidence="2 3">
    <name type="scientific">Bacillus mesophilum</name>
    <dbReference type="NCBI Taxonomy" id="1071718"/>
    <lineage>
        <taxon>Bacteria</taxon>
        <taxon>Bacillati</taxon>
        <taxon>Bacillota</taxon>
        <taxon>Bacilli</taxon>
        <taxon>Bacillales</taxon>
        <taxon>Bacillaceae</taxon>
        <taxon>Bacillus</taxon>
    </lineage>
</organism>
<reference evidence="2 3" key="1">
    <citation type="journal article" date="2014" name="Arch. Microbiol.">
        <title>Bacillus mesophilum sp. nov., strain IITR-54T, a novel 4-chlorobiphenyl dechlorinating bacterium.</title>
        <authorList>
            <person name="Manickam N."/>
            <person name="Singh N.K."/>
            <person name="Bajaj A."/>
            <person name="Kumar R.M."/>
            <person name="Kaur G."/>
            <person name="Kaur N."/>
            <person name="Bala M."/>
            <person name="Kumar A."/>
            <person name="Mayilraj S."/>
        </authorList>
    </citation>
    <scope>NUCLEOTIDE SEQUENCE [LARGE SCALE GENOMIC DNA]</scope>
    <source>
        <strain evidence="2 3">IITR-54</strain>
    </source>
</reference>
<dbReference type="Proteomes" id="UP000441354">
    <property type="component" value="Unassembled WGS sequence"/>
</dbReference>
<dbReference type="AlphaFoldDB" id="A0A7V7RKE0"/>
<dbReference type="OrthoDB" id="2893048at2"/>
<dbReference type="EMBL" id="WBOT01000004">
    <property type="protein sequence ID" value="KAB2331712.1"/>
    <property type="molecule type" value="Genomic_DNA"/>
</dbReference>
<feature type="transmembrane region" description="Helical" evidence="1">
    <location>
        <begin position="76"/>
        <end position="95"/>
    </location>
</feature>
<gene>
    <name evidence="2" type="ORF">F7732_13640</name>
</gene>
<keyword evidence="3" id="KW-1185">Reference proteome</keyword>
<protein>
    <submittedName>
        <fullName evidence="2">DUF3185 domain-containing protein</fullName>
    </submittedName>
</protein>
<name>A0A7V7RKE0_9BACI</name>
<evidence type="ECO:0000256" key="1">
    <source>
        <dbReference type="SAM" id="Phobius"/>
    </source>
</evidence>
<evidence type="ECO:0000313" key="3">
    <source>
        <dbReference type="Proteomes" id="UP000441354"/>
    </source>
</evidence>
<feature type="transmembrane region" description="Helical" evidence="1">
    <location>
        <begin position="12"/>
        <end position="32"/>
    </location>
</feature>
<comment type="caution">
    <text evidence="2">The sequence shown here is derived from an EMBL/GenBank/DDBJ whole genome shotgun (WGS) entry which is preliminary data.</text>
</comment>
<sequence length="129" mass="14388">MEKGKIYTIIRFIFGFMIAGSGAAMLFMGGAPVEYESEAANAFLKAFEDTNYFIPFLSIVKIACGVALLTNRFVPLALVIFIPVSVNMAFFHFFLEFISGVPAYLILAMNIYLLFKNVDVYKPMLKSNA</sequence>
<feature type="transmembrane region" description="Helical" evidence="1">
    <location>
        <begin position="52"/>
        <end position="69"/>
    </location>
</feature>
<evidence type="ECO:0000313" key="2">
    <source>
        <dbReference type="EMBL" id="KAB2331712.1"/>
    </source>
</evidence>
<feature type="transmembrane region" description="Helical" evidence="1">
    <location>
        <begin position="101"/>
        <end position="118"/>
    </location>
</feature>
<proteinExistence type="predicted"/>
<keyword evidence="1" id="KW-0472">Membrane</keyword>
<keyword evidence="1" id="KW-1133">Transmembrane helix</keyword>